<organism evidence="2 3">
    <name type="scientific">Novispirillum itersonii</name>
    <name type="common">Aquaspirillum itersonii</name>
    <dbReference type="NCBI Taxonomy" id="189"/>
    <lineage>
        <taxon>Bacteria</taxon>
        <taxon>Pseudomonadati</taxon>
        <taxon>Pseudomonadota</taxon>
        <taxon>Alphaproteobacteria</taxon>
        <taxon>Rhodospirillales</taxon>
        <taxon>Novispirillaceae</taxon>
        <taxon>Novispirillum</taxon>
    </lineage>
</organism>
<dbReference type="Proteomes" id="UP000544872">
    <property type="component" value="Unassembled WGS sequence"/>
</dbReference>
<comment type="similarity">
    <text evidence="1">Belongs to the proline racemase family.</text>
</comment>
<gene>
    <name evidence="2" type="ORF">FHS48_002718</name>
</gene>
<dbReference type="Pfam" id="PF05544">
    <property type="entry name" value="Pro_racemase"/>
    <property type="match status" value="1"/>
</dbReference>
<dbReference type="InterPro" id="IPR008794">
    <property type="entry name" value="Pro_racemase_fam"/>
</dbReference>
<name>A0A7W9ZGX0_NOVIT</name>
<keyword evidence="3" id="KW-1185">Reference proteome</keyword>
<dbReference type="EC" id="4.2.1.77" evidence="2"/>
<dbReference type="PANTHER" id="PTHR33442">
    <property type="entry name" value="TRANS-3-HYDROXY-L-PROLINE DEHYDRATASE"/>
    <property type="match status" value="1"/>
</dbReference>
<evidence type="ECO:0000313" key="2">
    <source>
        <dbReference type="EMBL" id="MBB6211281.1"/>
    </source>
</evidence>
<reference evidence="2 3" key="1">
    <citation type="submission" date="2020-08" db="EMBL/GenBank/DDBJ databases">
        <title>Genomic Encyclopedia of Type Strains, Phase IV (KMG-IV): sequencing the most valuable type-strain genomes for metagenomic binning, comparative biology and taxonomic classification.</title>
        <authorList>
            <person name="Goeker M."/>
        </authorList>
    </citation>
    <scope>NUCLEOTIDE SEQUENCE [LARGE SCALE GENOMIC DNA]</scope>
    <source>
        <strain evidence="2 3">DSM 11590</strain>
    </source>
</reference>
<dbReference type="PIRSF" id="PIRSF029792">
    <property type="entry name" value="Pro_racemase"/>
    <property type="match status" value="1"/>
</dbReference>
<keyword evidence="2" id="KW-0456">Lyase</keyword>
<dbReference type="PANTHER" id="PTHR33442:SF1">
    <property type="entry name" value="TRANS-3-HYDROXY-L-PROLINE DEHYDRATASE"/>
    <property type="match status" value="1"/>
</dbReference>
<dbReference type="SFLD" id="SFLDS00028">
    <property type="entry name" value="Proline_Racemase"/>
    <property type="match status" value="1"/>
</dbReference>
<dbReference type="FunFam" id="3.10.310.10:FF:000003">
    <property type="entry name" value="Proline racemase"/>
    <property type="match status" value="1"/>
</dbReference>
<sequence>MPPGLPTDLILSDRQPLRFETVEMHTGGEPVRIVTAGYPEIPGDTLLAKRRHVQTHLDAYRRFLMLEPRGHADMYGVIPVRPDLPGADLAVLFMHNEGYSTMCGHATLAVARWAVDTGQVRRREGVTRVGLQCPCGLVEVSVAVENGRAGAAWFDSVPAFAAALDVGVEVPGYGAVTLDIGYGGAFYAILPAQRLGLTMDSPVAALTDAAWAVAEAARAQVSLAYPDASHPDSGDLAFLYGTILTDGADAWSEEPTRNICIFAERQVDRSPTGSGVTARLALQQARGQIAAGQVRRFRSITGSEFTGSVVGTSWLGGVPAVTARVGGKGHYAGRCEFLLEADDDLGGGFRVL</sequence>
<dbReference type="RefSeq" id="WP_311769141.1">
    <property type="nucleotide sequence ID" value="NZ_JACIIX010000010.1"/>
</dbReference>
<dbReference type="AlphaFoldDB" id="A0A7W9ZGX0"/>
<dbReference type="SUPFAM" id="SSF54506">
    <property type="entry name" value="Diaminopimelate epimerase-like"/>
    <property type="match status" value="1"/>
</dbReference>
<proteinExistence type="inferred from homology"/>
<comment type="caution">
    <text evidence="2">The sequence shown here is derived from an EMBL/GenBank/DDBJ whole genome shotgun (WGS) entry which is preliminary data.</text>
</comment>
<dbReference type="Gene3D" id="3.10.310.10">
    <property type="entry name" value="Diaminopimelate Epimerase, Chain A, domain 1"/>
    <property type="match status" value="2"/>
</dbReference>
<evidence type="ECO:0000256" key="1">
    <source>
        <dbReference type="ARBA" id="ARBA00007529"/>
    </source>
</evidence>
<evidence type="ECO:0000313" key="3">
    <source>
        <dbReference type="Proteomes" id="UP000544872"/>
    </source>
</evidence>
<protein>
    <submittedName>
        <fullName evidence="2">Trans-L-3-hydroxyproline dehydratase</fullName>
        <ecNumber evidence="2">4.2.1.77</ecNumber>
    </submittedName>
</protein>
<dbReference type="EMBL" id="JACIIX010000010">
    <property type="protein sequence ID" value="MBB6211281.1"/>
    <property type="molecule type" value="Genomic_DNA"/>
</dbReference>
<accession>A0A7W9ZGX0</accession>
<dbReference type="GO" id="GO:0050346">
    <property type="term" value="F:trans-L-3-hydroxyproline dehydratase activity"/>
    <property type="evidence" value="ECO:0007669"/>
    <property type="project" value="UniProtKB-EC"/>
</dbReference>